<dbReference type="PROSITE" id="PS50894">
    <property type="entry name" value="HPT"/>
    <property type="match status" value="1"/>
</dbReference>
<dbReference type="Pfam" id="PF01627">
    <property type="entry name" value="Hpt"/>
    <property type="match status" value="1"/>
</dbReference>
<name>A0AAU7BTG8_9FLAO</name>
<keyword evidence="1" id="KW-0597">Phosphoprotein</keyword>
<dbReference type="InterPro" id="IPR036641">
    <property type="entry name" value="HPT_dom_sf"/>
</dbReference>
<evidence type="ECO:0000259" key="2">
    <source>
        <dbReference type="PROSITE" id="PS50894"/>
    </source>
</evidence>
<dbReference type="SUPFAM" id="SSF47226">
    <property type="entry name" value="Histidine-containing phosphotransfer domain, HPT domain"/>
    <property type="match status" value="1"/>
</dbReference>
<evidence type="ECO:0000313" key="3">
    <source>
        <dbReference type="EMBL" id="XBG61436.1"/>
    </source>
</evidence>
<dbReference type="EMBL" id="CP157199">
    <property type="protein sequence ID" value="XBG61436.1"/>
    <property type="molecule type" value="Genomic_DNA"/>
</dbReference>
<accession>A0AAU7BTG8</accession>
<dbReference type="RefSeq" id="WP_347923971.1">
    <property type="nucleotide sequence ID" value="NZ_CP157199.1"/>
</dbReference>
<dbReference type="Gene3D" id="1.20.120.160">
    <property type="entry name" value="HPT domain"/>
    <property type="match status" value="1"/>
</dbReference>
<dbReference type="GO" id="GO:0000160">
    <property type="term" value="P:phosphorelay signal transduction system"/>
    <property type="evidence" value="ECO:0007669"/>
    <property type="project" value="InterPro"/>
</dbReference>
<dbReference type="AlphaFoldDB" id="A0AAU7BTG8"/>
<organism evidence="3">
    <name type="scientific">Pontimicrobium sp. SW4</name>
    <dbReference type="NCBI Taxonomy" id="3153519"/>
    <lineage>
        <taxon>Bacteria</taxon>
        <taxon>Pseudomonadati</taxon>
        <taxon>Bacteroidota</taxon>
        <taxon>Flavobacteriia</taxon>
        <taxon>Flavobacteriales</taxon>
        <taxon>Flavobacteriaceae</taxon>
        <taxon>Pontimicrobium</taxon>
    </lineage>
</organism>
<sequence length="122" mass="14236">MNHTAYSYINLQSIKEDTFGDTDILRSILELFVEGIDEYLSVFEKELPIKNWQTLFQETHKIKPNIAMFGITSLIDPILELETCFRKEQDLDKVHDLVELIASNLKEVKKEIQLELNVMSYA</sequence>
<reference evidence="3" key="1">
    <citation type="submission" date="2024-05" db="EMBL/GenBank/DDBJ databases">
        <title>Pontimicrobium maritimus sp. nov., isolated form sea water.</title>
        <authorList>
            <person name="Muhammad N."/>
            <person name="Vuong T.Q."/>
            <person name="Han H.L."/>
            <person name="Kim S.-G."/>
        </authorList>
    </citation>
    <scope>NUCLEOTIDE SEQUENCE</scope>
    <source>
        <strain evidence="3">SW4</strain>
    </source>
</reference>
<feature type="modified residue" description="Phosphohistidine" evidence="1">
    <location>
        <position position="60"/>
    </location>
</feature>
<dbReference type="InterPro" id="IPR008207">
    <property type="entry name" value="Sig_transdc_His_kin_Hpt_dom"/>
</dbReference>
<evidence type="ECO:0000256" key="1">
    <source>
        <dbReference type="PROSITE-ProRule" id="PRU00110"/>
    </source>
</evidence>
<gene>
    <name evidence="3" type="ORF">ABGB03_00685</name>
</gene>
<feature type="domain" description="HPt" evidence="2">
    <location>
        <begin position="21"/>
        <end position="115"/>
    </location>
</feature>
<proteinExistence type="predicted"/>
<dbReference type="GO" id="GO:0004672">
    <property type="term" value="F:protein kinase activity"/>
    <property type="evidence" value="ECO:0007669"/>
    <property type="project" value="UniProtKB-ARBA"/>
</dbReference>
<protein>
    <submittedName>
        <fullName evidence="3">Hpt domain-containing protein</fullName>
    </submittedName>
</protein>